<dbReference type="PANTHER" id="PTHR10457">
    <property type="entry name" value="MEVALONATE KINASE/GALACTOKINASE"/>
    <property type="match status" value="1"/>
</dbReference>
<dbReference type="PRINTS" id="PR00959">
    <property type="entry name" value="MEVGALKINASE"/>
</dbReference>
<dbReference type="FunFam" id="3.30.70.890:FF:000001">
    <property type="entry name" value="Galactokinase"/>
    <property type="match status" value="1"/>
</dbReference>
<evidence type="ECO:0000256" key="4">
    <source>
        <dbReference type="ARBA" id="ARBA00022741"/>
    </source>
</evidence>
<dbReference type="RefSeq" id="WP_073822616.1">
    <property type="nucleotide sequence ID" value="NZ_MQVS01000001.1"/>
</dbReference>
<dbReference type="GO" id="GO:0005524">
    <property type="term" value="F:ATP binding"/>
    <property type="evidence" value="ECO:0007669"/>
    <property type="project" value="UniProtKB-UniRule"/>
</dbReference>
<evidence type="ECO:0000256" key="2">
    <source>
        <dbReference type="ARBA" id="ARBA00022679"/>
    </source>
</evidence>
<sequence length="409" mass="42292">MEDLTFLPALSAAEGVTGASALFATTFGAQPAGVWAAPGRVNIIGEHVDYNGGVCLPIALPHRAYIAVSPRADRRIRLVSPQTVLAVDELDLDVIGPRGSAGQVDGWAAYLAGVAWALEQQGHGPLPGFDAALYSCVPLGAGLSSSAALECAMAVALDELAQLGLAGSQEGRLELVRACRAAENQIAGANTGGLDQSASLLCTAGHALELDTLDDSLTQIPFDLAADGLTLLVIDTRAPHQLVDGQYAERRATCEEAARILGVDLLRRVKEVQDAMLRLDDAVARKRVRHVVTEIGRTREFIDVLASGPLTGERLAHAGRLLNASHDSLQHDYEVSCPELDCAVTAARAAGAHGARMTGGGFGGSAIALVDTDMVPAVARAVRDAAAAAGLAEPAFILSVPSAAAERVG</sequence>
<dbReference type="Pfam" id="PF08544">
    <property type="entry name" value="GHMP_kinases_C"/>
    <property type="match status" value="1"/>
</dbReference>
<organism evidence="14 15">
    <name type="scientific">Buchananella hordeovulneris</name>
    <dbReference type="NCBI Taxonomy" id="52770"/>
    <lineage>
        <taxon>Bacteria</taxon>
        <taxon>Bacillati</taxon>
        <taxon>Actinomycetota</taxon>
        <taxon>Actinomycetes</taxon>
        <taxon>Actinomycetales</taxon>
        <taxon>Actinomycetaceae</taxon>
        <taxon>Buchananella</taxon>
    </lineage>
</organism>
<keyword evidence="6" id="KW-0067">ATP-binding</keyword>
<dbReference type="EC" id="2.7.1.6" evidence="10"/>
<dbReference type="GO" id="GO:0006012">
    <property type="term" value="P:galactose metabolic process"/>
    <property type="evidence" value="ECO:0007669"/>
    <property type="project" value="UniProtKB-UniRule"/>
</dbReference>
<evidence type="ECO:0000313" key="15">
    <source>
        <dbReference type="Proteomes" id="UP000185612"/>
    </source>
</evidence>
<dbReference type="GO" id="GO:0046872">
    <property type="term" value="F:metal ion binding"/>
    <property type="evidence" value="ECO:0007669"/>
    <property type="project" value="UniProtKB-KW"/>
</dbReference>
<dbReference type="InterPro" id="IPR020568">
    <property type="entry name" value="Ribosomal_Su5_D2-typ_SF"/>
</dbReference>
<dbReference type="InterPro" id="IPR019741">
    <property type="entry name" value="Galactokinase_CS"/>
</dbReference>
<dbReference type="InterPro" id="IPR014721">
    <property type="entry name" value="Ribsml_uS5_D2-typ_fold_subgr"/>
</dbReference>
<dbReference type="NCBIfam" id="TIGR00131">
    <property type="entry name" value="gal_kin"/>
    <property type="match status" value="1"/>
</dbReference>
<dbReference type="EMBL" id="MQVS01000001">
    <property type="protein sequence ID" value="OKL52831.1"/>
    <property type="molecule type" value="Genomic_DNA"/>
</dbReference>
<evidence type="ECO:0000256" key="3">
    <source>
        <dbReference type="ARBA" id="ARBA00022723"/>
    </source>
</evidence>
<dbReference type="InterPro" id="IPR019539">
    <property type="entry name" value="GalKase_N"/>
</dbReference>
<dbReference type="GO" id="GO:0004335">
    <property type="term" value="F:galactokinase activity"/>
    <property type="evidence" value="ECO:0007669"/>
    <property type="project" value="UniProtKB-UniRule"/>
</dbReference>
<dbReference type="PANTHER" id="PTHR10457:SF7">
    <property type="entry name" value="GALACTOKINASE-RELATED"/>
    <property type="match status" value="1"/>
</dbReference>
<evidence type="ECO:0000256" key="1">
    <source>
        <dbReference type="ARBA" id="ARBA00006566"/>
    </source>
</evidence>
<evidence type="ECO:0000259" key="12">
    <source>
        <dbReference type="Pfam" id="PF08544"/>
    </source>
</evidence>
<feature type="domain" description="GHMP kinase C-terminal" evidence="12">
    <location>
        <begin position="317"/>
        <end position="385"/>
    </location>
</feature>
<feature type="domain" description="Galactokinase N-terminal" evidence="13">
    <location>
        <begin position="22"/>
        <end position="70"/>
    </location>
</feature>
<keyword evidence="4" id="KW-0547">Nucleotide-binding</keyword>
<evidence type="ECO:0000259" key="13">
    <source>
        <dbReference type="Pfam" id="PF10509"/>
    </source>
</evidence>
<dbReference type="PRINTS" id="PR00473">
    <property type="entry name" value="GALCTOKINASE"/>
</dbReference>
<dbReference type="GO" id="GO:0005829">
    <property type="term" value="C:cytosol"/>
    <property type="evidence" value="ECO:0007669"/>
    <property type="project" value="TreeGrafter"/>
</dbReference>
<evidence type="ECO:0000313" key="14">
    <source>
        <dbReference type="EMBL" id="OKL52831.1"/>
    </source>
</evidence>
<dbReference type="STRING" id="52770.BSZ40_01705"/>
<dbReference type="InterPro" id="IPR006203">
    <property type="entry name" value="GHMP_knse_ATP-bd_CS"/>
</dbReference>
<keyword evidence="2" id="KW-0808">Transferase</keyword>
<evidence type="ECO:0000256" key="6">
    <source>
        <dbReference type="ARBA" id="ARBA00022840"/>
    </source>
</evidence>
<dbReference type="InterPro" id="IPR036554">
    <property type="entry name" value="GHMP_kinase_C_sf"/>
</dbReference>
<comment type="similarity">
    <text evidence="1">Belongs to the GHMP kinase family. GalK subfamily.</text>
</comment>
<comment type="caution">
    <text evidence="14">The sequence shown here is derived from an EMBL/GenBank/DDBJ whole genome shotgun (WGS) entry which is preliminary data.</text>
</comment>
<dbReference type="InterPro" id="IPR013750">
    <property type="entry name" value="GHMP_kinase_C_dom"/>
</dbReference>
<keyword evidence="9" id="KW-0119">Carbohydrate metabolism</keyword>
<dbReference type="Pfam" id="PF00288">
    <property type="entry name" value="GHMP_kinases_N"/>
    <property type="match status" value="1"/>
</dbReference>
<evidence type="ECO:0000256" key="10">
    <source>
        <dbReference type="NCBIfam" id="TIGR00131"/>
    </source>
</evidence>
<evidence type="ECO:0000256" key="7">
    <source>
        <dbReference type="ARBA" id="ARBA00022842"/>
    </source>
</evidence>
<feature type="domain" description="GHMP kinase N-terminal" evidence="11">
    <location>
        <begin position="110"/>
        <end position="201"/>
    </location>
</feature>
<dbReference type="PROSITE" id="PS00627">
    <property type="entry name" value="GHMP_KINASES_ATP"/>
    <property type="match status" value="1"/>
</dbReference>
<dbReference type="InterPro" id="IPR006206">
    <property type="entry name" value="Mevalonate/galactokinase"/>
</dbReference>
<dbReference type="OrthoDB" id="250531at2"/>
<dbReference type="InterPro" id="IPR000705">
    <property type="entry name" value="Galactokinase"/>
</dbReference>
<dbReference type="AlphaFoldDB" id="A0A1Q5PYX5"/>
<name>A0A1Q5PYX5_9ACTO</name>
<keyword evidence="8" id="KW-0299">Galactose metabolism</keyword>
<keyword evidence="15" id="KW-1185">Reference proteome</keyword>
<keyword evidence="5 14" id="KW-0418">Kinase</keyword>
<keyword evidence="3" id="KW-0479">Metal-binding</keyword>
<reference evidence="15" key="1">
    <citation type="submission" date="2016-12" db="EMBL/GenBank/DDBJ databases">
        <authorList>
            <person name="Meng X."/>
        </authorList>
    </citation>
    <scope>NUCLEOTIDE SEQUENCE [LARGE SCALE GENOMIC DNA]</scope>
    <source>
        <strain evidence="15">DSM 20732</strain>
    </source>
</reference>
<dbReference type="PROSITE" id="PS00106">
    <property type="entry name" value="GALACTOKINASE"/>
    <property type="match status" value="1"/>
</dbReference>
<dbReference type="SUPFAM" id="SSF55060">
    <property type="entry name" value="GHMP Kinase, C-terminal domain"/>
    <property type="match status" value="1"/>
</dbReference>
<dbReference type="Gene3D" id="3.30.70.890">
    <property type="entry name" value="GHMP kinase, C-terminal domain"/>
    <property type="match status" value="1"/>
</dbReference>
<accession>A0A1Q5PYX5</accession>
<protein>
    <recommendedName>
        <fullName evidence="10">Galactokinase</fullName>
        <ecNumber evidence="10">2.7.1.6</ecNumber>
    </recommendedName>
</protein>
<dbReference type="FunCoup" id="A0A1Q5PYX5">
    <property type="interactions" value="155"/>
</dbReference>
<dbReference type="Gene3D" id="3.30.230.10">
    <property type="match status" value="1"/>
</dbReference>
<dbReference type="InterPro" id="IPR006204">
    <property type="entry name" value="GHMP_kinase_N_dom"/>
</dbReference>
<dbReference type="Proteomes" id="UP000185612">
    <property type="component" value="Unassembled WGS sequence"/>
</dbReference>
<evidence type="ECO:0000256" key="9">
    <source>
        <dbReference type="ARBA" id="ARBA00023277"/>
    </source>
</evidence>
<evidence type="ECO:0000256" key="5">
    <source>
        <dbReference type="ARBA" id="ARBA00022777"/>
    </source>
</evidence>
<evidence type="ECO:0000256" key="8">
    <source>
        <dbReference type="ARBA" id="ARBA00023144"/>
    </source>
</evidence>
<evidence type="ECO:0000259" key="11">
    <source>
        <dbReference type="Pfam" id="PF00288"/>
    </source>
</evidence>
<keyword evidence="7" id="KW-0460">Magnesium</keyword>
<proteinExistence type="inferred from homology"/>
<dbReference type="PIRSF" id="PIRSF000530">
    <property type="entry name" value="Galactokinase"/>
    <property type="match status" value="1"/>
</dbReference>
<dbReference type="SUPFAM" id="SSF54211">
    <property type="entry name" value="Ribosomal protein S5 domain 2-like"/>
    <property type="match status" value="1"/>
</dbReference>
<gene>
    <name evidence="14" type="ORF">BSZ40_01705</name>
</gene>
<dbReference type="Pfam" id="PF10509">
    <property type="entry name" value="GalKase_gal_bdg"/>
    <property type="match status" value="1"/>
</dbReference>